<keyword evidence="4" id="KW-1185">Reference proteome</keyword>
<dbReference type="PANTHER" id="PTHR46558">
    <property type="entry name" value="TRACRIPTIONAL REGULATORY PROTEIN-RELATED-RELATED"/>
    <property type="match status" value="1"/>
</dbReference>
<dbReference type="SUPFAM" id="SSF47413">
    <property type="entry name" value="lambda repressor-like DNA-binding domains"/>
    <property type="match status" value="1"/>
</dbReference>
<dbReference type="OrthoDB" id="1261587at2"/>
<evidence type="ECO:0000259" key="2">
    <source>
        <dbReference type="PROSITE" id="PS50943"/>
    </source>
</evidence>
<dbReference type="RefSeq" id="WP_113617661.1">
    <property type="nucleotide sequence ID" value="NZ_QFFJ01000002.1"/>
</dbReference>
<accession>A0A365XS20</accession>
<dbReference type="InterPro" id="IPR001387">
    <property type="entry name" value="Cro/C1-type_HTH"/>
</dbReference>
<keyword evidence="1" id="KW-0238">DNA-binding</keyword>
<name>A0A365XS20_9BACT</name>
<dbReference type="GO" id="GO:0003677">
    <property type="term" value="F:DNA binding"/>
    <property type="evidence" value="ECO:0007669"/>
    <property type="project" value="UniProtKB-KW"/>
</dbReference>
<dbReference type="PROSITE" id="PS50943">
    <property type="entry name" value="HTH_CROC1"/>
    <property type="match status" value="1"/>
</dbReference>
<evidence type="ECO:0000313" key="3">
    <source>
        <dbReference type="EMBL" id="RBL88918.1"/>
    </source>
</evidence>
<dbReference type="EMBL" id="QFFJ01000002">
    <property type="protein sequence ID" value="RBL88918.1"/>
    <property type="molecule type" value="Genomic_DNA"/>
</dbReference>
<dbReference type="AlphaFoldDB" id="A0A365XS20"/>
<dbReference type="CDD" id="cd00093">
    <property type="entry name" value="HTH_XRE"/>
    <property type="match status" value="1"/>
</dbReference>
<organism evidence="3 4">
    <name type="scientific">Chitinophaga flava</name>
    <dbReference type="NCBI Taxonomy" id="2259036"/>
    <lineage>
        <taxon>Bacteria</taxon>
        <taxon>Pseudomonadati</taxon>
        <taxon>Bacteroidota</taxon>
        <taxon>Chitinophagia</taxon>
        <taxon>Chitinophagales</taxon>
        <taxon>Chitinophagaceae</taxon>
        <taxon>Chitinophaga</taxon>
    </lineage>
</organism>
<comment type="caution">
    <text evidence="3">The sequence shown here is derived from an EMBL/GenBank/DDBJ whole genome shotgun (WGS) entry which is preliminary data.</text>
</comment>
<sequence>MNFGKAIRTLRKHSNQSQQEFADDIGISQTSLSLIESGKTKPTDATLNRIAEKFKTRTAIITMAAIEVEKDVPPGKRKLFKELFPDFEENVWTLIFHK</sequence>
<dbReference type="Pfam" id="PF01381">
    <property type="entry name" value="HTH_3"/>
    <property type="match status" value="1"/>
</dbReference>
<evidence type="ECO:0000313" key="4">
    <source>
        <dbReference type="Proteomes" id="UP000253410"/>
    </source>
</evidence>
<proteinExistence type="predicted"/>
<dbReference type="PANTHER" id="PTHR46558:SF11">
    <property type="entry name" value="HTH-TYPE TRANSCRIPTIONAL REGULATOR XRE"/>
    <property type="match status" value="1"/>
</dbReference>
<dbReference type="SMART" id="SM00530">
    <property type="entry name" value="HTH_XRE"/>
    <property type="match status" value="1"/>
</dbReference>
<feature type="domain" description="HTH cro/C1-type" evidence="2">
    <location>
        <begin position="7"/>
        <end position="61"/>
    </location>
</feature>
<protein>
    <recommendedName>
        <fullName evidence="2">HTH cro/C1-type domain-containing protein</fullName>
    </recommendedName>
</protein>
<evidence type="ECO:0000256" key="1">
    <source>
        <dbReference type="ARBA" id="ARBA00023125"/>
    </source>
</evidence>
<dbReference type="Gene3D" id="1.10.260.40">
    <property type="entry name" value="lambda repressor-like DNA-binding domains"/>
    <property type="match status" value="1"/>
</dbReference>
<dbReference type="InterPro" id="IPR010982">
    <property type="entry name" value="Lambda_DNA-bd_dom_sf"/>
</dbReference>
<reference evidence="3 4" key="1">
    <citation type="submission" date="2018-05" db="EMBL/GenBank/DDBJ databases">
        <title>Chitinophaga sp. K3CV102501T nov., isolated from isolated from a monsoon evergreen broad-leaved forest soil.</title>
        <authorList>
            <person name="Lv Y."/>
        </authorList>
    </citation>
    <scope>NUCLEOTIDE SEQUENCE [LARGE SCALE GENOMIC DNA]</scope>
    <source>
        <strain evidence="3 4">GDMCC 1.1325</strain>
    </source>
</reference>
<dbReference type="Proteomes" id="UP000253410">
    <property type="component" value="Unassembled WGS sequence"/>
</dbReference>
<gene>
    <name evidence="3" type="ORF">DF182_20440</name>
</gene>